<dbReference type="Pfam" id="PF00672">
    <property type="entry name" value="HAMP"/>
    <property type="match status" value="1"/>
</dbReference>
<dbReference type="SMART" id="SM00304">
    <property type="entry name" value="HAMP"/>
    <property type="match status" value="1"/>
</dbReference>
<dbReference type="RefSeq" id="WP_014803203.1">
    <property type="nucleotide sequence ID" value="NC_018020.1"/>
</dbReference>
<evidence type="ECO:0000313" key="4">
    <source>
        <dbReference type="EMBL" id="AFM12697.1"/>
    </source>
</evidence>
<dbReference type="Pfam" id="PF00211">
    <property type="entry name" value="Guanylate_cyc"/>
    <property type="match status" value="1"/>
</dbReference>
<feature type="transmembrane region" description="Helical" evidence="1">
    <location>
        <begin position="57"/>
        <end position="78"/>
    </location>
</feature>
<dbReference type="GO" id="GO:0004016">
    <property type="term" value="F:adenylate cyclase activity"/>
    <property type="evidence" value="ECO:0007669"/>
    <property type="project" value="UniProtKB-ARBA"/>
</dbReference>
<evidence type="ECO:0000259" key="3">
    <source>
        <dbReference type="PROSITE" id="PS50885"/>
    </source>
</evidence>
<dbReference type="PROSITE" id="PS50885">
    <property type="entry name" value="HAMP"/>
    <property type="match status" value="1"/>
</dbReference>
<feature type="domain" description="Guanylate cyclase" evidence="2">
    <location>
        <begin position="328"/>
        <end position="453"/>
    </location>
</feature>
<dbReference type="Gene3D" id="3.30.70.1230">
    <property type="entry name" value="Nucleotide cyclase"/>
    <property type="match status" value="1"/>
</dbReference>
<dbReference type="CDD" id="cd06225">
    <property type="entry name" value="HAMP"/>
    <property type="match status" value="1"/>
</dbReference>
<dbReference type="InterPro" id="IPR050697">
    <property type="entry name" value="Adenylyl/Guanylyl_Cyclase_3/4"/>
</dbReference>
<dbReference type="InterPro" id="IPR001054">
    <property type="entry name" value="A/G_cyclase"/>
</dbReference>
<protein>
    <submittedName>
        <fullName evidence="4">Adenylate/guanylate cyclase with integral membrane sensor</fullName>
    </submittedName>
</protein>
<keyword evidence="1" id="KW-0812">Transmembrane</keyword>
<dbReference type="SMART" id="SM00044">
    <property type="entry name" value="CYCc"/>
    <property type="match status" value="1"/>
</dbReference>
<feature type="transmembrane region" description="Helical" evidence="1">
    <location>
        <begin position="187"/>
        <end position="209"/>
    </location>
</feature>
<dbReference type="AlphaFoldDB" id="I4B5Z0"/>
<dbReference type="PROSITE" id="PS50125">
    <property type="entry name" value="GUANYLATE_CYCLASE_2"/>
    <property type="match status" value="1"/>
</dbReference>
<reference evidence="4 5" key="1">
    <citation type="submission" date="2012-06" db="EMBL/GenBank/DDBJ databases">
        <title>The complete chromosome of genome of Turneriella parva DSM 21527.</title>
        <authorList>
            <consortium name="US DOE Joint Genome Institute (JGI-PGF)"/>
            <person name="Lucas S."/>
            <person name="Han J."/>
            <person name="Lapidus A."/>
            <person name="Bruce D."/>
            <person name="Goodwin L."/>
            <person name="Pitluck S."/>
            <person name="Peters L."/>
            <person name="Kyrpides N."/>
            <person name="Mavromatis K."/>
            <person name="Ivanova N."/>
            <person name="Mikhailova N."/>
            <person name="Chertkov O."/>
            <person name="Detter J.C."/>
            <person name="Tapia R."/>
            <person name="Han C."/>
            <person name="Land M."/>
            <person name="Hauser L."/>
            <person name="Markowitz V."/>
            <person name="Cheng J.-F."/>
            <person name="Hugenholtz P."/>
            <person name="Woyke T."/>
            <person name="Wu D."/>
            <person name="Gronow S."/>
            <person name="Wellnitz S."/>
            <person name="Brambilla E."/>
            <person name="Klenk H.-P."/>
            <person name="Eisen J.A."/>
        </authorList>
    </citation>
    <scope>NUCLEOTIDE SEQUENCE [LARGE SCALE GENOMIC DNA]</scope>
    <source>
        <strain evidence="5">ATCC BAA-1111 / DSM 21527 / NCTC 11395 / H</strain>
    </source>
</reference>
<sequence length="501" mass="55225">MGAHYFRNCYIGMLTISFLSNAIVVGSITWLSGFFIAPELRYLSRIIDSDPVILFSSRILPFVVVMPFIYKIISPGFYSDFARKIADSTKLQKRALQLPILVSLLATTGWVIGIFSFSAILLFRPGIPGQFIWDSLIFTWVLAAMALLICYYSLEFINRRLIMPKISEQIKPEALMGAFNLSIRMRLVLHLLATLGLPLIILARIIFFLDAHKPADFEYLATRDLVLLLLLIIVIGIMLTWLQSKFISAPLREMQSATTRIQTGEFTTSVSVTSGDEIGTLAADINAMARGLAEREEMRETFGRMVDPSVRDYLLGSGQLDGELRVISVLFCDLAGFTGFSEKHSPAEVVKFLNRYFELAQNVVSAHGGIINKFIGDAFMAIFNAPVPLETHADAAIAAALQFRTHYSDLSGEKPGIRLGIHSGEVLAGRIGSEQRQEYTVIGDAVNVAARIEALGKKVGENLLLSDATAELAATEGMPQLRKIGKIMLRGKSSGTVVYAL</sequence>
<keyword evidence="5" id="KW-1185">Reference proteome</keyword>
<dbReference type="PATRIC" id="fig|869212.3.peg.2053"/>
<name>I4B5Z0_TURPD</name>
<dbReference type="PANTHER" id="PTHR43081:SF1">
    <property type="entry name" value="ADENYLATE CYCLASE, TERMINAL-DIFFERENTIATION SPECIFIC"/>
    <property type="match status" value="1"/>
</dbReference>
<keyword evidence="1" id="KW-1133">Transmembrane helix</keyword>
<evidence type="ECO:0000313" key="5">
    <source>
        <dbReference type="Proteomes" id="UP000006048"/>
    </source>
</evidence>
<dbReference type="STRING" id="869212.Turpa_2051"/>
<feature type="transmembrane region" description="Helical" evidence="1">
    <location>
        <begin position="135"/>
        <end position="154"/>
    </location>
</feature>
<dbReference type="SUPFAM" id="SSF55073">
    <property type="entry name" value="Nucleotide cyclase"/>
    <property type="match status" value="1"/>
</dbReference>
<dbReference type="CDD" id="cd07302">
    <property type="entry name" value="CHD"/>
    <property type="match status" value="1"/>
</dbReference>
<dbReference type="GO" id="GO:0006171">
    <property type="term" value="P:cAMP biosynthetic process"/>
    <property type="evidence" value="ECO:0007669"/>
    <property type="project" value="TreeGrafter"/>
</dbReference>
<dbReference type="Gene3D" id="6.10.340.10">
    <property type="match status" value="1"/>
</dbReference>
<dbReference type="GO" id="GO:0035556">
    <property type="term" value="P:intracellular signal transduction"/>
    <property type="evidence" value="ECO:0007669"/>
    <property type="project" value="InterPro"/>
</dbReference>
<accession>I4B5Z0</accession>
<feature type="transmembrane region" description="Helical" evidence="1">
    <location>
        <begin position="12"/>
        <end position="37"/>
    </location>
</feature>
<keyword evidence="1" id="KW-0472">Membrane</keyword>
<dbReference type="InterPro" id="IPR003660">
    <property type="entry name" value="HAMP_dom"/>
</dbReference>
<feature type="transmembrane region" description="Helical" evidence="1">
    <location>
        <begin position="225"/>
        <end position="242"/>
    </location>
</feature>
<gene>
    <name evidence="4" type="ordered locus">Turpa_2051</name>
</gene>
<dbReference type="GO" id="GO:0016020">
    <property type="term" value="C:membrane"/>
    <property type="evidence" value="ECO:0007669"/>
    <property type="project" value="InterPro"/>
</dbReference>
<dbReference type="KEGG" id="tpx:Turpa_2051"/>
<dbReference type="HOGENOM" id="CLU_025433_2_2_12"/>
<dbReference type="Proteomes" id="UP000006048">
    <property type="component" value="Chromosome"/>
</dbReference>
<evidence type="ECO:0000259" key="2">
    <source>
        <dbReference type="PROSITE" id="PS50125"/>
    </source>
</evidence>
<feature type="domain" description="HAMP" evidence="3">
    <location>
        <begin position="245"/>
        <end position="297"/>
    </location>
</feature>
<dbReference type="PANTHER" id="PTHR43081">
    <property type="entry name" value="ADENYLATE CYCLASE, TERMINAL-DIFFERENTIATION SPECIFIC-RELATED"/>
    <property type="match status" value="1"/>
</dbReference>
<evidence type="ECO:0000256" key="1">
    <source>
        <dbReference type="SAM" id="Phobius"/>
    </source>
</evidence>
<dbReference type="EMBL" id="CP002959">
    <property type="protein sequence ID" value="AFM12697.1"/>
    <property type="molecule type" value="Genomic_DNA"/>
</dbReference>
<feature type="transmembrane region" description="Helical" evidence="1">
    <location>
        <begin position="98"/>
        <end position="123"/>
    </location>
</feature>
<proteinExistence type="predicted"/>
<dbReference type="SUPFAM" id="SSF158472">
    <property type="entry name" value="HAMP domain-like"/>
    <property type="match status" value="1"/>
</dbReference>
<dbReference type="InterPro" id="IPR029787">
    <property type="entry name" value="Nucleotide_cyclase"/>
</dbReference>
<organism evidence="4 5">
    <name type="scientific">Turneriella parva (strain ATCC BAA-1111 / DSM 21527 / NCTC 11395 / H)</name>
    <name type="common">Leptospira parva</name>
    <dbReference type="NCBI Taxonomy" id="869212"/>
    <lineage>
        <taxon>Bacteria</taxon>
        <taxon>Pseudomonadati</taxon>
        <taxon>Spirochaetota</taxon>
        <taxon>Spirochaetia</taxon>
        <taxon>Leptospirales</taxon>
        <taxon>Leptospiraceae</taxon>
        <taxon>Turneriella</taxon>
    </lineage>
</organism>